<evidence type="ECO:0000313" key="10">
    <source>
        <dbReference type="EMBL" id="MCC8362934.1"/>
    </source>
</evidence>
<dbReference type="Proteomes" id="UP001165293">
    <property type="component" value="Unassembled WGS sequence"/>
</dbReference>
<accession>A0ABS8JHA3</accession>
<feature type="transmembrane region" description="Helical" evidence="8">
    <location>
        <begin position="425"/>
        <end position="445"/>
    </location>
</feature>
<evidence type="ECO:0000256" key="7">
    <source>
        <dbReference type="ARBA" id="ARBA00023136"/>
    </source>
</evidence>
<evidence type="ECO:0000256" key="4">
    <source>
        <dbReference type="ARBA" id="ARBA00022679"/>
    </source>
</evidence>
<organism evidence="10 11">
    <name type="scientific">Noviluteimonas lactosilytica</name>
    <dbReference type="NCBI Taxonomy" id="2888523"/>
    <lineage>
        <taxon>Bacteria</taxon>
        <taxon>Pseudomonadati</taxon>
        <taxon>Pseudomonadota</taxon>
        <taxon>Gammaproteobacteria</taxon>
        <taxon>Lysobacterales</taxon>
        <taxon>Lysobacteraceae</taxon>
        <taxon>Noviluteimonas</taxon>
    </lineage>
</organism>
<dbReference type="InterPro" id="IPR050297">
    <property type="entry name" value="LipidA_mod_glycosyltrf_83"/>
</dbReference>
<feature type="transmembrane region" description="Helical" evidence="8">
    <location>
        <begin position="82"/>
        <end position="102"/>
    </location>
</feature>
<evidence type="ECO:0000256" key="3">
    <source>
        <dbReference type="ARBA" id="ARBA00022676"/>
    </source>
</evidence>
<evidence type="ECO:0000256" key="2">
    <source>
        <dbReference type="ARBA" id="ARBA00022475"/>
    </source>
</evidence>
<evidence type="ECO:0000313" key="11">
    <source>
        <dbReference type="Proteomes" id="UP001165293"/>
    </source>
</evidence>
<feature type="transmembrane region" description="Helical" evidence="8">
    <location>
        <begin position="213"/>
        <end position="233"/>
    </location>
</feature>
<comment type="subcellular location">
    <subcellularLocation>
        <location evidence="1">Cell membrane</location>
        <topology evidence="1">Multi-pass membrane protein</topology>
    </subcellularLocation>
</comment>
<feature type="transmembrane region" description="Helical" evidence="8">
    <location>
        <begin position="269"/>
        <end position="291"/>
    </location>
</feature>
<keyword evidence="6 8" id="KW-1133">Transmembrane helix</keyword>
<evidence type="ECO:0000256" key="1">
    <source>
        <dbReference type="ARBA" id="ARBA00004651"/>
    </source>
</evidence>
<dbReference type="RefSeq" id="WP_230526505.1">
    <property type="nucleotide sequence ID" value="NZ_JAJGAK010000001.1"/>
</dbReference>
<reference evidence="10" key="1">
    <citation type="submission" date="2021-10" db="EMBL/GenBank/DDBJ databases">
        <authorList>
            <person name="Lyu M."/>
            <person name="Wang X."/>
            <person name="Meng X."/>
            <person name="Xu K."/>
        </authorList>
    </citation>
    <scope>NUCLEOTIDE SEQUENCE</scope>
    <source>
        <strain evidence="10">A6</strain>
    </source>
</reference>
<feature type="transmembrane region" description="Helical" evidence="8">
    <location>
        <begin position="399"/>
        <end position="418"/>
    </location>
</feature>
<feature type="transmembrane region" description="Helical" evidence="8">
    <location>
        <begin position="357"/>
        <end position="379"/>
    </location>
</feature>
<dbReference type="PANTHER" id="PTHR33908">
    <property type="entry name" value="MANNOSYLTRANSFERASE YKCB-RELATED"/>
    <property type="match status" value="1"/>
</dbReference>
<keyword evidence="3" id="KW-0328">Glycosyltransferase</keyword>
<dbReference type="InterPro" id="IPR038731">
    <property type="entry name" value="RgtA/B/C-like"/>
</dbReference>
<keyword evidence="2" id="KW-1003">Cell membrane</keyword>
<feature type="domain" description="Glycosyltransferase RgtA/B/C/D-like" evidence="9">
    <location>
        <begin position="63"/>
        <end position="200"/>
    </location>
</feature>
<dbReference type="EMBL" id="JAJGAK010000001">
    <property type="protein sequence ID" value="MCC8362934.1"/>
    <property type="molecule type" value="Genomic_DNA"/>
</dbReference>
<dbReference type="PANTHER" id="PTHR33908:SF3">
    <property type="entry name" value="UNDECAPRENYL PHOSPHATE-ALPHA-4-AMINO-4-DEOXY-L-ARABINOSE ARABINOSYL TRANSFERASE"/>
    <property type="match status" value="1"/>
</dbReference>
<keyword evidence="7 8" id="KW-0472">Membrane</keyword>
<name>A0ABS8JHA3_9GAMM</name>
<evidence type="ECO:0000256" key="5">
    <source>
        <dbReference type="ARBA" id="ARBA00022692"/>
    </source>
</evidence>
<feature type="transmembrane region" description="Helical" evidence="8">
    <location>
        <begin position="328"/>
        <end position="345"/>
    </location>
</feature>
<evidence type="ECO:0000259" key="9">
    <source>
        <dbReference type="Pfam" id="PF13231"/>
    </source>
</evidence>
<evidence type="ECO:0000256" key="8">
    <source>
        <dbReference type="SAM" id="Phobius"/>
    </source>
</evidence>
<feature type="transmembrane region" description="Helical" evidence="8">
    <location>
        <begin position="163"/>
        <end position="193"/>
    </location>
</feature>
<dbReference type="Pfam" id="PF13231">
    <property type="entry name" value="PMT_2"/>
    <property type="match status" value="1"/>
</dbReference>
<gene>
    <name evidence="10" type="ORF">LK996_07580</name>
</gene>
<feature type="transmembrane region" description="Helical" evidence="8">
    <location>
        <begin position="303"/>
        <end position="322"/>
    </location>
</feature>
<evidence type="ECO:0000256" key="6">
    <source>
        <dbReference type="ARBA" id="ARBA00022989"/>
    </source>
</evidence>
<sequence length="563" mass="62846">MIDARQRRDLFWFFAIALLVLGAGIGLRDPWPADEPRFVLVAKQMWESGDWLFPHRGHELYADKPPLYFWLLGLAYAVVRDWTWAFLLPSLFAALGTLWLAYDLARRLWSHREGLWAATCVLACVAFVYQAKRAQIDPTVVFFITLGVYGIARHVLLGPAWRWFWVGCFAAGLGVISKGVGFLALLALIPYALMRWRGWNGLAELGRGNAMRWSLGALAFFTAMAVWFVPMIVTASTSGDPEHQAYVRELLFKQTATRYTSAWHHTQPAWYFLEVIAGYWLPFSLALPWLFPRWRDAFRAREARVWLPLGWALLVLVFFSASPGKRDMYILPMLPMMAVAAAPYMDRVASSRWFRRLLLALFVVLGLVFLVAGAAALQGDPRFELKIEAERGLAPASDALWWLLAATGAGMLAACAWWRRDAMKAAGVAFALLVVVLFSGTAVLLDAENSARAVMERGRAMAGDDATLGLVGWKEQNLLQAVGPVEEFGFRKPVEQQLQAGIAWMLEAPDARRLFVLDAALDACVIREHGRAVGTANRRTWWLLDASAIAPACRPSPGDASGD</sequence>
<proteinExistence type="predicted"/>
<protein>
    <submittedName>
        <fullName evidence="10">Glycosyltransferase family 39 protein</fullName>
    </submittedName>
</protein>
<keyword evidence="5 8" id="KW-0812">Transmembrane</keyword>
<comment type="caution">
    <text evidence="10">The sequence shown here is derived from an EMBL/GenBank/DDBJ whole genome shotgun (WGS) entry which is preliminary data.</text>
</comment>
<feature type="transmembrane region" description="Helical" evidence="8">
    <location>
        <begin position="114"/>
        <end position="131"/>
    </location>
</feature>
<keyword evidence="11" id="KW-1185">Reference proteome</keyword>
<keyword evidence="4" id="KW-0808">Transferase</keyword>